<protein>
    <submittedName>
        <fullName evidence="2">Transaldolase family protein</fullName>
    </submittedName>
</protein>
<dbReference type="EMBL" id="JBHUCP010000003">
    <property type="protein sequence ID" value="MFD1528693.1"/>
    <property type="molecule type" value="Genomic_DNA"/>
</dbReference>
<dbReference type="PANTHER" id="PTHR10683">
    <property type="entry name" value="TRANSALDOLASE"/>
    <property type="match status" value="1"/>
</dbReference>
<gene>
    <name evidence="2" type="ORF">ACFSCY_04490</name>
</gene>
<proteinExistence type="predicted"/>
<dbReference type="RefSeq" id="WP_343969984.1">
    <property type="nucleotide sequence ID" value="NZ_BAAAJG010000001.1"/>
</dbReference>
<dbReference type="InterPro" id="IPR013785">
    <property type="entry name" value="Aldolase_TIM"/>
</dbReference>
<sequence length="228" mass="23942">MTTPHNREPALLFLDSADLGEARRAAASGIVSGITTNPSIMALPREAQPGHLLQLLATFGDGPVFYQLTARDPGEAEAEVRRVDELIGRYRDRVVFKLPAQEWFYALGARLVTAGREVAFTAVYSPGQALAAAAAGARWLIPYVDRAARLDPGAGPVVPRLAAVAPPGLRILAASVKSPEQAVQAVVDGAAGVTTTWPVIAGLMNHPLTDSAVDAFAEALDELATSGR</sequence>
<dbReference type="SUPFAM" id="SSF51569">
    <property type="entry name" value="Aldolase"/>
    <property type="match status" value="1"/>
</dbReference>
<dbReference type="PROSITE" id="PS01054">
    <property type="entry name" value="TRANSALDOLASE_1"/>
    <property type="match status" value="1"/>
</dbReference>
<name>A0ABW4FDA9_9PSEU</name>
<organism evidence="2 3">
    <name type="scientific">Pseudonocardia aurantiaca</name>
    <dbReference type="NCBI Taxonomy" id="75290"/>
    <lineage>
        <taxon>Bacteria</taxon>
        <taxon>Bacillati</taxon>
        <taxon>Actinomycetota</taxon>
        <taxon>Actinomycetes</taxon>
        <taxon>Pseudonocardiales</taxon>
        <taxon>Pseudonocardiaceae</taxon>
        <taxon>Pseudonocardia</taxon>
    </lineage>
</organism>
<evidence type="ECO:0000313" key="3">
    <source>
        <dbReference type="Proteomes" id="UP001597145"/>
    </source>
</evidence>
<dbReference type="Pfam" id="PF00923">
    <property type="entry name" value="TAL_FSA"/>
    <property type="match status" value="1"/>
</dbReference>
<accession>A0ABW4FDA9</accession>
<dbReference type="InterPro" id="IPR001585">
    <property type="entry name" value="TAL/FSA"/>
</dbReference>
<evidence type="ECO:0000313" key="2">
    <source>
        <dbReference type="EMBL" id="MFD1528693.1"/>
    </source>
</evidence>
<comment type="caution">
    <text evidence="2">The sequence shown here is derived from an EMBL/GenBank/DDBJ whole genome shotgun (WGS) entry which is preliminary data.</text>
</comment>
<keyword evidence="1" id="KW-0704">Schiff base</keyword>
<keyword evidence="3" id="KW-1185">Reference proteome</keyword>
<dbReference type="Proteomes" id="UP001597145">
    <property type="component" value="Unassembled WGS sequence"/>
</dbReference>
<dbReference type="Gene3D" id="3.20.20.70">
    <property type="entry name" value="Aldolase class I"/>
    <property type="match status" value="1"/>
</dbReference>
<reference evidence="3" key="1">
    <citation type="journal article" date="2019" name="Int. J. Syst. Evol. Microbiol.">
        <title>The Global Catalogue of Microorganisms (GCM) 10K type strain sequencing project: providing services to taxonomists for standard genome sequencing and annotation.</title>
        <authorList>
            <consortium name="The Broad Institute Genomics Platform"/>
            <consortium name="The Broad Institute Genome Sequencing Center for Infectious Disease"/>
            <person name="Wu L."/>
            <person name="Ma J."/>
        </authorList>
    </citation>
    <scope>NUCLEOTIDE SEQUENCE [LARGE SCALE GENOMIC DNA]</scope>
    <source>
        <strain evidence="3">JCM 12165</strain>
    </source>
</reference>
<dbReference type="InterPro" id="IPR018225">
    <property type="entry name" value="Transaldolase_AS"/>
</dbReference>
<evidence type="ECO:0000256" key="1">
    <source>
        <dbReference type="ARBA" id="ARBA00023270"/>
    </source>
</evidence>